<reference evidence="1" key="1">
    <citation type="submission" date="2021-03" db="EMBL/GenBank/DDBJ databases">
        <authorList>
            <person name="Li Z."/>
            <person name="Yang C."/>
        </authorList>
    </citation>
    <scope>NUCLEOTIDE SEQUENCE</scope>
    <source>
        <strain evidence="1">Dzin_1.0</strain>
        <tissue evidence="1">Leaf</tissue>
    </source>
</reference>
<organism evidence="1 2">
    <name type="scientific">Dioscorea zingiberensis</name>
    <dbReference type="NCBI Taxonomy" id="325984"/>
    <lineage>
        <taxon>Eukaryota</taxon>
        <taxon>Viridiplantae</taxon>
        <taxon>Streptophyta</taxon>
        <taxon>Embryophyta</taxon>
        <taxon>Tracheophyta</taxon>
        <taxon>Spermatophyta</taxon>
        <taxon>Magnoliopsida</taxon>
        <taxon>Liliopsida</taxon>
        <taxon>Dioscoreales</taxon>
        <taxon>Dioscoreaceae</taxon>
        <taxon>Dioscorea</taxon>
    </lineage>
</organism>
<evidence type="ECO:0000313" key="1">
    <source>
        <dbReference type="EMBL" id="KAJ0967606.1"/>
    </source>
</evidence>
<gene>
    <name evidence="1" type="ORF">J5N97_024523</name>
</gene>
<evidence type="ECO:0000313" key="2">
    <source>
        <dbReference type="Proteomes" id="UP001085076"/>
    </source>
</evidence>
<name>A0A9D5H8T0_9LILI</name>
<dbReference type="AlphaFoldDB" id="A0A9D5H8T0"/>
<comment type="caution">
    <text evidence="1">The sequence shown here is derived from an EMBL/GenBank/DDBJ whole genome shotgun (WGS) entry which is preliminary data.</text>
</comment>
<keyword evidence="2" id="KW-1185">Reference proteome</keyword>
<protein>
    <submittedName>
        <fullName evidence="1">Uncharacterized protein</fullName>
    </submittedName>
</protein>
<proteinExistence type="predicted"/>
<dbReference type="EMBL" id="JAGGNH010000007">
    <property type="protein sequence ID" value="KAJ0967606.1"/>
    <property type="molecule type" value="Genomic_DNA"/>
</dbReference>
<accession>A0A9D5H8T0</accession>
<sequence>MLYRVHSKDFGLIGQSLDHTGGHGGVFRTNDQWSTNHLEDGRIVVFFPSLDLARMVEQTREIRLSGFTLSFTPWMADLDSPEKADEELRWVTSMTSPFSVRTGDIVERLLKPVEDLI</sequence>
<reference evidence="1" key="2">
    <citation type="journal article" date="2022" name="Hortic Res">
        <title>The genome of Dioscorea zingiberensis sheds light on the biosynthesis, origin and evolution of the medicinally important diosgenin saponins.</title>
        <authorList>
            <person name="Li Y."/>
            <person name="Tan C."/>
            <person name="Li Z."/>
            <person name="Guo J."/>
            <person name="Li S."/>
            <person name="Chen X."/>
            <person name="Wang C."/>
            <person name="Dai X."/>
            <person name="Yang H."/>
            <person name="Song W."/>
            <person name="Hou L."/>
            <person name="Xu J."/>
            <person name="Tong Z."/>
            <person name="Xu A."/>
            <person name="Yuan X."/>
            <person name="Wang W."/>
            <person name="Yang Q."/>
            <person name="Chen L."/>
            <person name="Sun Z."/>
            <person name="Wang K."/>
            <person name="Pan B."/>
            <person name="Chen J."/>
            <person name="Bao Y."/>
            <person name="Liu F."/>
            <person name="Qi X."/>
            <person name="Gang D.R."/>
            <person name="Wen J."/>
            <person name="Li J."/>
        </authorList>
    </citation>
    <scope>NUCLEOTIDE SEQUENCE</scope>
    <source>
        <strain evidence="1">Dzin_1.0</strain>
    </source>
</reference>
<dbReference type="Proteomes" id="UP001085076">
    <property type="component" value="Miscellaneous, Linkage group lg07"/>
</dbReference>